<evidence type="ECO:0000256" key="2">
    <source>
        <dbReference type="ARBA" id="ARBA00006702"/>
    </source>
</evidence>
<evidence type="ECO:0000256" key="7">
    <source>
        <dbReference type="ARBA" id="ARBA00022912"/>
    </source>
</evidence>
<dbReference type="GO" id="GO:0004722">
    <property type="term" value="F:protein serine/threonine phosphatase activity"/>
    <property type="evidence" value="ECO:0007669"/>
    <property type="project" value="UniProtKB-EC"/>
</dbReference>
<dbReference type="InterPro" id="IPR036457">
    <property type="entry name" value="PPM-type-like_dom_sf"/>
</dbReference>
<comment type="similarity">
    <text evidence="2 9">Belongs to the PP2C family.</text>
</comment>
<feature type="compositionally biased region" description="Polar residues" evidence="10">
    <location>
        <begin position="350"/>
        <end position="360"/>
    </location>
</feature>
<evidence type="ECO:0000256" key="3">
    <source>
        <dbReference type="ARBA" id="ARBA00013081"/>
    </source>
</evidence>
<dbReference type="PROSITE" id="PS51746">
    <property type="entry name" value="PPM_2"/>
    <property type="match status" value="1"/>
</dbReference>
<dbReference type="CDD" id="cd00143">
    <property type="entry name" value="PP2Cc"/>
    <property type="match status" value="1"/>
</dbReference>
<organism evidence="12 13">
    <name type="scientific">Loa loa</name>
    <name type="common">Eye worm</name>
    <name type="synonym">Filaria loa</name>
    <dbReference type="NCBI Taxonomy" id="7209"/>
    <lineage>
        <taxon>Eukaryota</taxon>
        <taxon>Metazoa</taxon>
        <taxon>Ecdysozoa</taxon>
        <taxon>Nematoda</taxon>
        <taxon>Chromadorea</taxon>
        <taxon>Rhabditida</taxon>
        <taxon>Spirurina</taxon>
        <taxon>Spiruromorpha</taxon>
        <taxon>Filarioidea</taxon>
        <taxon>Onchocercidae</taxon>
        <taxon>Loa</taxon>
    </lineage>
</organism>
<keyword evidence="5 9" id="KW-0378">Hydrolase</keyword>
<dbReference type="PROSITE" id="PS01032">
    <property type="entry name" value="PPM_1"/>
    <property type="match status" value="1"/>
</dbReference>
<reference evidence="13" key="2">
    <citation type="submission" date="2016-11" db="UniProtKB">
        <authorList>
            <consortium name="WormBaseParasite"/>
        </authorList>
    </citation>
    <scope>IDENTIFICATION</scope>
</reference>
<evidence type="ECO:0000256" key="9">
    <source>
        <dbReference type="RuleBase" id="RU003465"/>
    </source>
</evidence>
<dbReference type="OrthoDB" id="10264738at2759"/>
<sequence length="594" mass="65137">MGAYLSKPITEKVSECGGNERIYYAATSMQGWRINQEDAHNCIVNYDDDSSFFAVYDGHGGSEVAQYSANHLPDMLKGNNSWFSGNYAKAIQDTFLELDELLRSEAVMRELKKMAGNVEPKHDELSDDDEDKQALYEEAGMPIETILERYGILLHREQNGKQSVINLDELRTQFEHQDGGDEQIQKMEETAKKTEENGSDVSERGTNGKDSNNDAVIDKEIKTDGNQLEKTEEKVVEEKAKKQMAVEEKPKKRLSDPVFPSILKAKRTKSANDIDEGASDSQSKDTFPGRSTVDKSEAAIQDERCESETANSEPEVAGHAEVDTTVTSSDSGDGDSSIPPSENPHPSAASDVQVTFSSDSESVDEDYNADEEMSEGDEEEEMDDEEIDDTEQTYSCSPGDTPGEDSGTTACVVIIFKDKVVVGNAGDSRAVLCRNGVAVELSVDHKPEDDIERRRIETAGGEISLDGRVNGGLNLSRALGDHFYKKNAALPLKEQMISALPDVKQYKILQGDEFIIIACDGIWNSLTSQEAVDFIRRRITDGVSLKDICEQICDHCLSPNTAGDGTGCDNMTIIVAQILRSASSTQQLPTPSSS</sequence>
<dbReference type="Pfam" id="PF00481">
    <property type="entry name" value="PP2C"/>
    <property type="match status" value="2"/>
</dbReference>
<evidence type="ECO:0000256" key="1">
    <source>
        <dbReference type="ARBA" id="ARBA00001936"/>
    </source>
</evidence>
<evidence type="ECO:0000256" key="6">
    <source>
        <dbReference type="ARBA" id="ARBA00022842"/>
    </source>
</evidence>
<keyword evidence="6" id="KW-0460">Magnesium</keyword>
<accession>A0A1I7V628</accession>
<dbReference type="SMART" id="SM00332">
    <property type="entry name" value="PP2Cc"/>
    <property type="match status" value="1"/>
</dbReference>
<dbReference type="STRING" id="7209.A0A1I7V628"/>
<gene>
    <name evidence="13" type="primary">LOAG_07965</name>
</gene>
<evidence type="ECO:0000256" key="10">
    <source>
        <dbReference type="SAM" id="MobiDB-lite"/>
    </source>
</evidence>
<dbReference type="eggNOG" id="KOG0699">
    <property type="taxonomic scope" value="Eukaryota"/>
</dbReference>
<feature type="compositionally biased region" description="Basic and acidic residues" evidence="10">
    <location>
        <begin position="292"/>
        <end position="307"/>
    </location>
</feature>
<name>A0A1I7V628_LOALO</name>
<dbReference type="AlphaFoldDB" id="A0A1I7V628"/>
<keyword evidence="7 9" id="KW-0904">Protein phosphatase</keyword>
<dbReference type="InterPro" id="IPR015655">
    <property type="entry name" value="PP2C"/>
</dbReference>
<keyword evidence="8" id="KW-0464">Manganese</keyword>
<dbReference type="InterPro" id="IPR001932">
    <property type="entry name" value="PPM-type_phosphatase-like_dom"/>
</dbReference>
<feature type="domain" description="PPM-type phosphatase" evidence="11">
    <location>
        <begin position="23"/>
        <end position="578"/>
    </location>
</feature>
<feature type="compositionally biased region" description="Basic and acidic residues" evidence="10">
    <location>
        <begin position="190"/>
        <end position="207"/>
    </location>
</feature>
<feature type="region of interest" description="Disordered" evidence="10">
    <location>
        <begin position="190"/>
        <end position="405"/>
    </location>
</feature>
<proteinExistence type="inferred from homology"/>
<evidence type="ECO:0000313" key="12">
    <source>
        <dbReference type="Proteomes" id="UP000095285"/>
    </source>
</evidence>
<dbReference type="Gene3D" id="3.60.40.10">
    <property type="entry name" value="PPM-type phosphatase domain"/>
    <property type="match status" value="2"/>
</dbReference>
<dbReference type="PANTHER" id="PTHR13832">
    <property type="entry name" value="PROTEIN PHOSPHATASE 2C"/>
    <property type="match status" value="1"/>
</dbReference>
<dbReference type="InterPro" id="IPR000222">
    <property type="entry name" value="PP2C_BS"/>
</dbReference>
<keyword evidence="4" id="KW-0479">Metal-binding</keyword>
<dbReference type="Proteomes" id="UP000095285">
    <property type="component" value="Unassembled WGS sequence"/>
</dbReference>
<dbReference type="EC" id="3.1.3.16" evidence="3"/>
<dbReference type="GO" id="GO:0046872">
    <property type="term" value="F:metal ion binding"/>
    <property type="evidence" value="ECO:0007669"/>
    <property type="project" value="UniProtKB-KW"/>
</dbReference>
<evidence type="ECO:0000256" key="8">
    <source>
        <dbReference type="ARBA" id="ARBA00023211"/>
    </source>
</evidence>
<comment type="cofactor">
    <cofactor evidence="1">
        <name>Mn(2+)</name>
        <dbReference type="ChEBI" id="CHEBI:29035"/>
    </cofactor>
</comment>
<dbReference type="SUPFAM" id="SSF81606">
    <property type="entry name" value="PP2C-like"/>
    <property type="match status" value="2"/>
</dbReference>
<dbReference type="WBParaSite" id="EN70_10278">
    <property type="protein sequence ID" value="EN70_10278"/>
    <property type="gene ID" value="EN70_10278"/>
</dbReference>
<reference evidence="12" key="1">
    <citation type="submission" date="2012-04" db="EMBL/GenBank/DDBJ databases">
        <title>The Genome Sequence of Loa loa.</title>
        <authorList>
            <consortium name="The Broad Institute Genome Sequencing Platform"/>
            <consortium name="Broad Institute Genome Sequencing Center for Infectious Disease"/>
            <person name="Nutman T.B."/>
            <person name="Fink D.L."/>
            <person name="Russ C."/>
            <person name="Young S."/>
            <person name="Zeng Q."/>
            <person name="Gargeya S."/>
            <person name="Alvarado L."/>
            <person name="Berlin A."/>
            <person name="Chapman S.B."/>
            <person name="Chen Z."/>
            <person name="Freedman E."/>
            <person name="Gellesch M."/>
            <person name="Goldberg J."/>
            <person name="Griggs A."/>
            <person name="Gujja S."/>
            <person name="Heilman E.R."/>
            <person name="Heiman D."/>
            <person name="Howarth C."/>
            <person name="Mehta T."/>
            <person name="Neiman D."/>
            <person name="Pearson M."/>
            <person name="Roberts A."/>
            <person name="Saif S."/>
            <person name="Shea T."/>
            <person name="Shenoy N."/>
            <person name="Sisk P."/>
            <person name="Stolte C."/>
            <person name="Sykes S."/>
            <person name="White J."/>
            <person name="Yandava C."/>
            <person name="Haas B."/>
            <person name="Henn M.R."/>
            <person name="Nusbaum C."/>
            <person name="Birren B."/>
        </authorList>
    </citation>
    <scope>NUCLEOTIDE SEQUENCE [LARGE SCALE GENOMIC DNA]</scope>
</reference>
<evidence type="ECO:0000313" key="13">
    <source>
        <dbReference type="WBParaSite" id="EN70_10278"/>
    </source>
</evidence>
<keyword evidence="12" id="KW-1185">Reference proteome</keyword>
<evidence type="ECO:0000256" key="4">
    <source>
        <dbReference type="ARBA" id="ARBA00022723"/>
    </source>
</evidence>
<protein>
    <recommendedName>
        <fullName evidence="3">protein-serine/threonine phosphatase</fullName>
        <ecNumber evidence="3">3.1.3.16</ecNumber>
    </recommendedName>
</protein>
<feature type="compositionally biased region" description="Acidic residues" evidence="10">
    <location>
        <begin position="361"/>
        <end position="391"/>
    </location>
</feature>
<feature type="compositionally biased region" description="Low complexity" evidence="10">
    <location>
        <begin position="323"/>
        <end position="337"/>
    </location>
</feature>
<evidence type="ECO:0000256" key="5">
    <source>
        <dbReference type="ARBA" id="ARBA00022801"/>
    </source>
</evidence>
<evidence type="ECO:0000259" key="11">
    <source>
        <dbReference type="PROSITE" id="PS51746"/>
    </source>
</evidence>
<dbReference type="PANTHER" id="PTHR13832:SF803">
    <property type="entry name" value="PROTEIN PHOSPHATASE 1G"/>
    <property type="match status" value="1"/>
</dbReference>
<feature type="compositionally biased region" description="Basic and acidic residues" evidence="10">
    <location>
        <begin position="216"/>
        <end position="255"/>
    </location>
</feature>